<keyword evidence="3" id="KW-1185">Reference proteome</keyword>
<dbReference type="AlphaFoldDB" id="A0AAV6UZV3"/>
<reference evidence="2 3" key="1">
    <citation type="journal article" date="2022" name="Nat. Ecol. Evol.">
        <title>A masculinizing supergene underlies an exaggerated male reproductive morph in a spider.</title>
        <authorList>
            <person name="Hendrickx F."/>
            <person name="De Corte Z."/>
            <person name="Sonet G."/>
            <person name="Van Belleghem S.M."/>
            <person name="Kostlbacher S."/>
            <person name="Vangestel C."/>
        </authorList>
    </citation>
    <scope>NUCLEOTIDE SEQUENCE [LARGE SCALE GENOMIC DNA]</scope>
    <source>
        <strain evidence="2">W744_W776</strain>
    </source>
</reference>
<name>A0AAV6UZV3_9ARAC</name>
<dbReference type="EMBL" id="JAFNEN010000217">
    <property type="protein sequence ID" value="KAG8189338.1"/>
    <property type="molecule type" value="Genomic_DNA"/>
</dbReference>
<evidence type="ECO:0000313" key="3">
    <source>
        <dbReference type="Proteomes" id="UP000827092"/>
    </source>
</evidence>
<accession>A0AAV6UZV3</accession>
<feature type="compositionally biased region" description="Polar residues" evidence="1">
    <location>
        <begin position="252"/>
        <end position="261"/>
    </location>
</feature>
<evidence type="ECO:0000256" key="1">
    <source>
        <dbReference type="SAM" id="MobiDB-lite"/>
    </source>
</evidence>
<feature type="region of interest" description="Disordered" evidence="1">
    <location>
        <begin position="247"/>
        <end position="314"/>
    </location>
</feature>
<evidence type="ECO:0000313" key="2">
    <source>
        <dbReference type="EMBL" id="KAG8189338.1"/>
    </source>
</evidence>
<feature type="compositionally biased region" description="Polar residues" evidence="1">
    <location>
        <begin position="287"/>
        <end position="308"/>
    </location>
</feature>
<protein>
    <submittedName>
        <fullName evidence="2">Uncharacterized protein</fullName>
    </submittedName>
</protein>
<proteinExistence type="predicted"/>
<dbReference type="Proteomes" id="UP000827092">
    <property type="component" value="Unassembled WGS sequence"/>
</dbReference>
<comment type="caution">
    <text evidence="2">The sequence shown here is derived from an EMBL/GenBank/DDBJ whole genome shotgun (WGS) entry which is preliminary data.</text>
</comment>
<gene>
    <name evidence="2" type="ORF">JTE90_021843</name>
</gene>
<sequence length="314" mass="34722">MQVHKLPSFKIHFKTMSDKGYVDDEVDETWQSFLEQEISELLSLHEAHADDLQEAFSPTVRNLLLALSEDDAVYHHQTSDESASSSSKITSEDTETRRMTFRFIYEEFMTAPKDQRMGAIHTFLDRLWETANRVILSGEASMSWDRNVRLRRCVTAVKTMKEVLGSKFANIQKYLKTQIENIHESLASDDAPGSHQGLIRQGGVPLVPPRPQGRSGRPILPGLDICKSGVPLLPGLDIDERGCPIIPGAQYGKSSNPNTPDDLSETGYPSEPGQEGLIDESGGVPVTSESTLRANPSSVPQVDPTTCDTIKLSK</sequence>
<organism evidence="2 3">
    <name type="scientific">Oedothorax gibbosus</name>
    <dbReference type="NCBI Taxonomy" id="931172"/>
    <lineage>
        <taxon>Eukaryota</taxon>
        <taxon>Metazoa</taxon>
        <taxon>Ecdysozoa</taxon>
        <taxon>Arthropoda</taxon>
        <taxon>Chelicerata</taxon>
        <taxon>Arachnida</taxon>
        <taxon>Araneae</taxon>
        <taxon>Araneomorphae</taxon>
        <taxon>Entelegynae</taxon>
        <taxon>Araneoidea</taxon>
        <taxon>Linyphiidae</taxon>
        <taxon>Erigoninae</taxon>
        <taxon>Oedothorax</taxon>
    </lineage>
</organism>